<sequence>MFINCVTILVIIQCLHHTSADQPWFFDSDFAADNSSATVESKDFMTIDANNTSDDLNQTDFGYSGRSAKSMDFSDREREPRIINDKELSIKGFIPIVGFNNDKHDSDPEDKPTKDDYFDYQRYANPETHSKPSSSNQNQKHVPTAEDQRFIGAALQGLTASFGAKPLRRKQGYESHIPNSLVPIGNPNDDCVCVPFYMCKNGYLVEAKSGGSKSGNIQTAQSIISQLTLPAPVSITNTRKQAKPQDQHQYQQYLPIDERSTDDLLANANEQSFSQSYSHNINNNTAPQYADEVLARMLGVRSEGCGVLRTCCRAHPIPEFDIPDFQPPVGPYPGGHYQIPDNNDFIKRFTNPYQPNVQQIQDYIKPQRPHKYDFPTQPQRPSIHPLTAYPSQVVQASYDFSPKPLSPLNPIQEYTNIPTRPFSSQIPVPLKPNNYPSIQPLRPEPVPVYPGHRPQFAAHSIDSIGGGGYGVCGKRHAVGIHGRVQNLQYHESSTEFGEFPWQVAILKRLGPADSLYVCGGALIAPNFIVTAAHCLKKYSPQDLKVRLGEWDVHREDEFYPYVEKFVDDIIVHPDFFAGSLLNDIALIRLDSPVDFRHSPHIAPVCLADAHEQYAGHRCFVSGWGKNAFGHQGEFQSVLTKV</sequence>
<feature type="domain" description="Peptidase S1" evidence="7">
    <location>
        <begin position="464"/>
        <end position="641"/>
    </location>
</feature>
<dbReference type="CDD" id="cd00190">
    <property type="entry name" value="Tryp_SPc"/>
    <property type="match status" value="1"/>
</dbReference>
<dbReference type="PRINTS" id="PR00722">
    <property type="entry name" value="CHYMOTRYPSIN"/>
</dbReference>
<dbReference type="GO" id="GO:0004252">
    <property type="term" value="F:serine-type endopeptidase activity"/>
    <property type="evidence" value="ECO:0007669"/>
    <property type="project" value="InterPro"/>
</dbReference>
<dbReference type="SUPFAM" id="SSF50494">
    <property type="entry name" value="Trypsin-like serine proteases"/>
    <property type="match status" value="1"/>
</dbReference>
<evidence type="ECO:0000259" key="7">
    <source>
        <dbReference type="PROSITE" id="PS50240"/>
    </source>
</evidence>
<organism evidence="8">
    <name type="scientific">Oppiella nova</name>
    <dbReference type="NCBI Taxonomy" id="334625"/>
    <lineage>
        <taxon>Eukaryota</taxon>
        <taxon>Metazoa</taxon>
        <taxon>Ecdysozoa</taxon>
        <taxon>Arthropoda</taxon>
        <taxon>Chelicerata</taxon>
        <taxon>Arachnida</taxon>
        <taxon>Acari</taxon>
        <taxon>Acariformes</taxon>
        <taxon>Sarcoptiformes</taxon>
        <taxon>Oribatida</taxon>
        <taxon>Brachypylina</taxon>
        <taxon>Oppioidea</taxon>
        <taxon>Oppiidae</taxon>
        <taxon>Oppiella</taxon>
    </lineage>
</organism>
<dbReference type="PROSITE" id="PS00134">
    <property type="entry name" value="TRYPSIN_HIS"/>
    <property type="match status" value="1"/>
</dbReference>
<dbReference type="AlphaFoldDB" id="A0A7R9LC47"/>
<comment type="similarity">
    <text evidence="4">Belongs to the peptidase S1 family. CLIP subfamily.</text>
</comment>
<dbReference type="Gene3D" id="2.40.10.10">
    <property type="entry name" value="Trypsin-like serine proteases"/>
    <property type="match status" value="1"/>
</dbReference>
<evidence type="ECO:0000256" key="5">
    <source>
        <dbReference type="SAM" id="MobiDB-lite"/>
    </source>
</evidence>
<gene>
    <name evidence="8" type="ORF">ONB1V03_LOCUS1635</name>
</gene>
<dbReference type="InterPro" id="IPR001314">
    <property type="entry name" value="Peptidase_S1A"/>
</dbReference>
<dbReference type="PANTHER" id="PTHR24258:SF129">
    <property type="entry name" value="LP15124P-RELATED"/>
    <property type="match status" value="1"/>
</dbReference>
<keyword evidence="3" id="KW-0325">Glycoprotein</keyword>
<feature type="compositionally biased region" description="Polar residues" evidence="5">
    <location>
        <begin position="131"/>
        <end position="141"/>
    </location>
</feature>
<keyword evidence="2" id="KW-1015">Disulfide bond</keyword>
<proteinExistence type="inferred from homology"/>
<dbReference type="InterPro" id="IPR001254">
    <property type="entry name" value="Trypsin_dom"/>
</dbReference>
<name>A0A7R9LC47_9ACAR</name>
<dbReference type="Pfam" id="PF00089">
    <property type="entry name" value="Trypsin"/>
    <property type="match status" value="1"/>
</dbReference>
<evidence type="ECO:0000313" key="9">
    <source>
        <dbReference type="Proteomes" id="UP000728032"/>
    </source>
</evidence>
<keyword evidence="9" id="KW-1185">Reference proteome</keyword>
<dbReference type="SMART" id="SM00020">
    <property type="entry name" value="Tryp_SPc"/>
    <property type="match status" value="1"/>
</dbReference>
<feature type="signal peptide" evidence="6">
    <location>
        <begin position="1"/>
        <end position="20"/>
    </location>
</feature>
<dbReference type="InterPro" id="IPR043504">
    <property type="entry name" value="Peptidase_S1_PA_chymotrypsin"/>
</dbReference>
<dbReference type="InterPro" id="IPR018114">
    <property type="entry name" value="TRYPSIN_HIS"/>
</dbReference>
<keyword evidence="1 6" id="KW-0732">Signal</keyword>
<evidence type="ECO:0000256" key="2">
    <source>
        <dbReference type="ARBA" id="ARBA00023157"/>
    </source>
</evidence>
<dbReference type="PANTHER" id="PTHR24258">
    <property type="entry name" value="SERINE PROTEASE-RELATED"/>
    <property type="match status" value="1"/>
</dbReference>
<evidence type="ECO:0000256" key="3">
    <source>
        <dbReference type="ARBA" id="ARBA00023180"/>
    </source>
</evidence>
<feature type="non-terminal residue" evidence="8">
    <location>
        <position position="1"/>
    </location>
</feature>
<feature type="chain" id="PRO_5035680454" description="Peptidase S1 domain-containing protein" evidence="6">
    <location>
        <begin position="21"/>
        <end position="641"/>
    </location>
</feature>
<evidence type="ECO:0000256" key="1">
    <source>
        <dbReference type="ARBA" id="ARBA00022729"/>
    </source>
</evidence>
<dbReference type="InterPro" id="IPR009003">
    <property type="entry name" value="Peptidase_S1_PA"/>
</dbReference>
<feature type="region of interest" description="Disordered" evidence="5">
    <location>
        <begin position="124"/>
        <end position="143"/>
    </location>
</feature>
<reference evidence="8" key="1">
    <citation type="submission" date="2020-11" db="EMBL/GenBank/DDBJ databases">
        <authorList>
            <person name="Tran Van P."/>
        </authorList>
    </citation>
    <scope>NUCLEOTIDE SEQUENCE</scope>
</reference>
<evidence type="ECO:0000256" key="4">
    <source>
        <dbReference type="ARBA" id="ARBA00024195"/>
    </source>
</evidence>
<dbReference type="FunFam" id="2.40.10.10:FF:000028">
    <property type="entry name" value="Serine protease easter"/>
    <property type="match status" value="1"/>
</dbReference>
<dbReference type="Proteomes" id="UP000728032">
    <property type="component" value="Unassembled WGS sequence"/>
</dbReference>
<dbReference type="EMBL" id="OC915140">
    <property type="protein sequence ID" value="CAD7638857.1"/>
    <property type="molecule type" value="Genomic_DNA"/>
</dbReference>
<protein>
    <recommendedName>
        <fullName evidence="7">Peptidase S1 domain-containing protein</fullName>
    </recommendedName>
</protein>
<evidence type="ECO:0000256" key="6">
    <source>
        <dbReference type="SAM" id="SignalP"/>
    </source>
</evidence>
<dbReference type="OrthoDB" id="5949700at2759"/>
<evidence type="ECO:0000313" key="8">
    <source>
        <dbReference type="EMBL" id="CAD7638857.1"/>
    </source>
</evidence>
<dbReference type="EMBL" id="CAJPVJ010000315">
    <property type="protein sequence ID" value="CAG2162034.1"/>
    <property type="molecule type" value="Genomic_DNA"/>
</dbReference>
<dbReference type="GO" id="GO:0006508">
    <property type="term" value="P:proteolysis"/>
    <property type="evidence" value="ECO:0007669"/>
    <property type="project" value="InterPro"/>
</dbReference>
<dbReference type="PROSITE" id="PS50240">
    <property type="entry name" value="TRYPSIN_DOM"/>
    <property type="match status" value="1"/>
</dbReference>
<accession>A0A7R9LC47</accession>